<reference evidence="1 2" key="1">
    <citation type="journal article" date="2019" name="Emerg. Microbes Infect.">
        <title>Comprehensive subspecies identification of 175 nontuberculous mycobacteria species based on 7547 genomic profiles.</title>
        <authorList>
            <person name="Matsumoto Y."/>
            <person name="Kinjo T."/>
            <person name="Motooka D."/>
            <person name="Nabeya D."/>
            <person name="Jung N."/>
            <person name="Uechi K."/>
            <person name="Horii T."/>
            <person name="Iida T."/>
            <person name="Fujita J."/>
            <person name="Nakamura S."/>
        </authorList>
    </citation>
    <scope>NUCLEOTIDE SEQUENCE [LARGE SCALE GENOMIC DNA]</scope>
    <source>
        <strain evidence="1 2">JCM 12375</strain>
    </source>
</reference>
<name>A0ABM7I0Y0_MYCME</name>
<protein>
    <submittedName>
        <fullName evidence="1">Uncharacterized protein</fullName>
    </submittedName>
</protein>
<keyword evidence="2" id="KW-1185">Reference proteome</keyword>
<proteinExistence type="predicted"/>
<organism evidence="1 2">
    <name type="scientific">Mycolicibacterium mageritense</name>
    <name type="common">Mycobacterium mageritense</name>
    <dbReference type="NCBI Taxonomy" id="53462"/>
    <lineage>
        <taxon>Bacteria</taxon>
        <taxon>Bacillati</taxon>
        <taxon>Actinomycetota</taxon>
        <taxon>Actinomycetes</taxon>
        <taxon>Mycobacteriales</taxon>
        <taxon>Mycobacteriaceae</taxon>
        <taxon>Mycolicibacterium</taxon>
    </lineage>
</organism>
<dbReference type="EMBL" id="AP022567">
    <property type="protein sequence ID" value="BBX36518.1"/>
    <property type="molecule type" value="Genomic_DNA"/>
</dbReference>
<sequence length="134" mass="14332">MKHSNPLDLVTEAVKLIGGSEVARTAQVLGADVGTADDGTSFLGTQPAPGVYLIQILDRDGDDRIDDIVLRLSQPVALSELVTRLGGYQTPASSGHRQVHDVWFTTEDAVVTARCDRPPGPDSAVVEIFIRPAR</sequence>
<accession>A0ABM7I0Y0</accession>
<dbReference type="RefSeq" id="WP_036437227.1">
    <property type="nucleotide sequence ID" value="NZ_AP022567.1"/>
</dbReference>
<gene>
    <name evidence="1" type="ORF">MMAGJ_58000</name>
</gene>
<evidence type="ECO:0000313" key="1">
    <source>
        <dbReference type="EMBL" id="BBX36518.1"/>
    </source>
</evidence>
<evidence type="ECO:0000313" key="2">
    <source>
        <dbReference type="Proteomes" id="UP000465622"/>
    </source>
</evidence>
<dbReference type="Proteomes" id="UP000465622">
    <property type="component" value="Chromosome"/>
</dbReference>